<evidence type="ECO:0000256" key="1">
    <source>
        <dbReference type="SAM" id="MobiDB-lite"/>
    </source>
</evidence>
<accession>K0RJM4</accession>
<reference evidence="2 3" key="1">
    <citation type="journal article" date="2012" name="Genome Biol.">
        <title>Genome and low-iron response of an oceanic diatom adapted to chronic iron limitation.</title>
        <authorList>
            <person name="Lommer M."/>
            <person name="Specht M."/>
            <person name="Roy A.S."/>
            <person name="Kraemer L."/>
            <person name="Andreson R."/>
            <person name="Gutowska M.A."/>
            <person name="Wolf J."/>
            <person name="Bergner S.V."/>
            <person name="Schilhabel M.B."/>
            <person name="Klostermeier U.C."/>
            <person name="Beiko R.G."/>
            <person name="Rosenstiel P."/>
            <person name="Hippler M."/>
            <person name="Laroche J."/>
        </authorList>
    </citation>
    <scope>NUCLEOTIDE SEQUENCE [LARGE SCALE GENOMIC DNA]</scope>
    <source>
        <strain evidence="2 3">CCMP1005</strain>
    </source>
</reference>
<dbReference type="Proteomes" id="UP000266841">
    <property type="component" value="Unassembled WGS sequence"/>
</dbReference>
<proteinExistence type="predicted"/>
<keyword evidence="3" id="KW-1185">Reference proteome</keyword>
<evidence type="ECO:0000313" key="2">
    <source>
        <dbReference type="EMBL" id="EJK52474.1"/>
    </source>
</evidence>
<comment type="caution">
    <text evidence="2">The sequence shown here is derived from an EMBL/GenBank/DDBJ whole genome shotgun (WGS) entry which is preliminary data.</text>
</comment>
<feature type="region of interest" description="Disordered" evidence="1">
    <location>
        <begin position="274"/>
        <end position="317"/>
    </location>
</feature>
<feature type="compositionally biased region" description="Low complexity" evidence="1">
    <location>
        <begin position="285"/>
        <end position="300"/>
    </location>
</feature>
<evidence type="ECO:0000313" key="3">
    <source>
        <dbReference type="Proteomes" id="UP000266841"/>
    </source>
</evidence>
<sequence>MNRRHVRPWPAPTLRVYGGVSVDVSRSTRRLVAPLPSCLLRISVVRWLVVSGPILLTRGRTLLSRFAPRRVSQDVLSPSRALDSHPPLGGVLGRRRGVEAGLLPSTDLIVINDAVSRNGIKFVLASTNGVTSSIFSDFGSRSPYHKSEDMSSLDDMSRHVGDMSSGLGHINLLPRCLGLAVTIITMINSPVAGAECFRRCQSLLSVVRAVCGASCRCRLLRSSLLVPFSFLGAARLREEEAECLLAHSGVDRRRPVVVSDRRKVRAGRFVLDVSSPQSELPPPAASSIVSNESSSPASASIDEKRDRRASFPARVATETSSASSGSVFFQATRVPVSLGLAPPLYRPGLFVAVRASTPSIAPPKAQKRPQGYEDSKGTGTRALTARILPQPSSRPSVPITYVRILPTAADTRHPPECRRQPPCRRQSRRNVMSCRHVADMSATLPV</sequence>
<dbReference type="EMBL" id="AGNL01039763">
    <property type="protein sequence ID" value="EJK52474.1"/>
    <property type="molecule type" value="Genomic_DNA"/>
</dbReference>
<organism evidence="2 3">
    <name type="scientific">Thalassiosira oceanica</name>
    <name type="common">Marine diatom</name>
    <dbReference type="NCBI Taxonomy" id="159749"/>
    <lineage>
        <taxon>Eukaryota</taxon>
        <taxon>Sar</taxon>
        <taxon>Stramenopiles</taxon>
        <taxon>Ochrophyta</taxon>
        <taxon>Bacillariophyta</taxon>
        <taxon>Coscinodiscophyceae</taxon>
        <taxon>Thalassiosirophycidae</taxon>
        <taxon>Thalassiosirales</taxon>
        <taxon>Thalassiosiraceae</taxon>
        <taxon>Thalassiosira</taxon>
    </lineage>
</organism>
<dbReference type="AlphaFoldDB" id="K0RJM4"/>
<name>K0RJM4_THAOC</name>
<gene>
    <name evidence="2" type="ORF">THAOC_28241</name>
</gene>
<protein>
    <submittedName>
        <fullName evidence="2">Uncharacterized protein</fullName>
    </submittedName>
</protein>